<comment type="caution">
    <text evidence="1">The sequence shown here is derived from an EMBL/GenBank/DDBJ whole genome shotgun (WGS) entry which is preliminary data.</text>
</comment>
<keyword evidence="2" id="KW-1185">Reference proteome</keyword>
<organism evidence="1 2">
    <name type="scientific">Ixodes persulcatus</name>
    <name type="common">Taiga tick</name>
    <dbReference type="NCBI Taxonomy" id="34615"/>
    <lineage>
        <taxon>Eukaryota</taxon>
        <taxon>Metazoa</taxon>
        <taxon>Ecdysozoa</taxon>
        <taxon>Arthropoda</taxon>
        <taxon>Chelicerata</taxon>
        <taxon>Arachnida</taxon>
        <taxon>Acari</taxon>
        <taxon>Parasitiformes</taxon>
        <taxon>Ixodida</taxon>
        <taxon>Ixodoidea</taxon>
        <taxon>Ixodidae</taxon>
        <taxon>Ixodinae</taxon>
        <taxon>Ixodes</taxon>
    </lineage>
</organism>
<protein>
    <submittedName>
        <fullName evidence="1">Uncharacterized protein</fullName>
    </submittedName>
</protein>
<proteinExistence type="predicted"/>
<dbReference type="EMBL" id="JABSTQ010011030">
    <property type="protein sequence ID" value="KAG0415790.1"/>
    <property type="molecule type" value="Genomic_DNA"/>
</dbReference>
<reference evidence="1 2" key="1">
    <citation type="journal article" date="2020" name="Cell">
        <title>Large-Scale Comparative Analyses of Tick Genomes Elucidate Their Genetic Diversity and Vector Capacities.</title>
        <authorList>
            <consortium name="Tick Genome and Microbiome Consortium (TIGMIC)"/>
            <person name="Jia N."/>
            <person name="Wang J."/>
            <person name="Shi W."/>
            <person name="Du L."/>
            <person name="Sun Y."/>
            <person name="Zhan W."/>
            <person name="Jiang J.F."/>
            <person name="Wang Q."/>
            <person name="Zhang B."/>
            <person name="Ji P."/>
            <person name="Bell-Sakyi L."/>
            <person name="Cui X.M."/>
            <person name="Yuan T.T."/>
            <person name="Jiang B.G."/>
            <person name="Yang W.F."/>
            <person name="Lam T.T."/>
            <person name="Chang Q.C."/>
            <person name="Ding S.J."/>
            <person name="Wang X.J."/>
            <person name="Zhu J.G."/>
            <person name="Ruan X.D."/>
            <person name="Zhao L."/>
            <person name="Wei J.T."/>
            <person name="Ye R.Z."/>
            <person name="Que T.C."/>
            <person name="Du C.H."/>
            <person name="Zhou Y.H."/>
            <person name="Cheng J.X."/>
            <person name="Dai P.F."/>
            <person name="Guo W.B."/>
            <person name="Han X.H."/>
            <person name="Huang E.J."/>
            <person name="Li L.F."/>
            <person name="Wei W."/>
            <person name="Gao Y.C."/>
            <person name="Liu J.Z."/>
            <person name="Shao H.Z."/>
            <person name="Wang X."/>
            <person name="Wang C.C."/>
            <person name="Yang T.C."/>
            <person name="Huo Q.B."/>
            <person name="Li W."/>
            <person name="Chen H.Y."/>
            <person name="Chen S.E."/>
            <person name="Zhou L.G."/>
            <person name="Ni X.B."/>
            <person name="Tian J.H."/>
            <person name="Sheng Y."/>
            <person name="Liu T."/>
            <person name="Pan Y.S."/>
            <person name="Xia L.Y."/>
            <person name="Li J."/>
            <person name="Zhao F."/>
            <person name="Cao W.C."/>
        </authorList>
    </citation>
    <scope>NUCLEOTIDE SEQUENCE [LARGE SCALE GENOMIC DNA]</scope>
    <source>
        <strain evidence="1">Iper-2018</strain>
    </source>
</reference>
<evidence type="ECO:0000313" key="1">
    <source>
        <dbReference type="EMBL" id="KAG0415790.1"/>
    </source>
</evidence>
<evidence type="ECO:0000313" key="2">
    <source>
        <dbReference type="Proteomes" id="UP000805193"/>
    </source>
</evidence>
<name>A0AC60P8Q4_IXOPE</name>
<gene>
    <name evidence="1" type="ORF">HPB47_007036</name>
</gene>
<dbReference type="Proteomes" id="UP000805193">
    <property type="component" value="Unassembled WGS sequence"/>
</dbReference>
<accession>A0AC60P8Q4</accession>
<sequence>MDTLVVVRRKCFRSQKKTGKPYCVVGSIAADCTIEASSCECVAKESLCNHAFAPLTLVVLLKGKGYEEPHPEVSCTELPQQSVREGGRSIPIGSRLYDARKRPRDTDEMQQVAQDLRNNLYSLGAAPFAKHPRCAHLLGTDSTFGRVPVDSPLSYQHPRSPHEFVTHVSPNINLHARDALASKYPTWPQLLHVSSSFEPSTRGLAGAELRILQKSFDEVAQEAQKECLFVGLMVNEMGTKRQTDWDGKEVVGYCDLGHGIIRNNCVTFAKHALVFLAVAVNQNWKIPLGYALIDVWTATLAATWYGSTSSN</sequence>